<proteinExistence type="predicted"/>
<dbReference type="Proteomes" id="UP001519460">
    <property type="component" value="Unassembled WGS sequence"/>
</dbReference>
<feature type="compositionally biased region" description="Polar residues" evidence="1">
    <location>
        <begin position="40"/>
        <end position="53"/>
    </location>
</feature>
<reference evidence="2 3" key="1">
    <citation type="journal article" date="2023" name="Sci. Data">
        <title>Genome assembly of the Korean intertidal mud-creeper Batillaria attramentaria.</title>
        <authorList>
            <person name="Patra A.K."/>
            <person name="Ho P.T."/>
            <person name="Jun S."/>
            <person name="Lee S.J."/>
            <person name="Kim Y."/>
            <person name="Won Y.J."/>
        </authorList>
    </citation>
    <scope>NUCLEOTIDE SEQUENCE [LARGE SCALE GENOMIC DNA]</scope>
    <source>
        <strain evidence="2">Wonlab-2016</strain>
    </source>
</reference>
<name>A0ABD0L3U5_9CAEN</name>
<organism evidence="2 3">
    <name type="scientific">Batillaria attramentaria</name>
    <dbReference type="NCBI Taxonomy" id="370345"/>
    <lineage>
        <taxon>Eukaryota</taxon>
        <taxon>Metazoa</taxon>
        <taxon>Spiralia</taxon>
        <taxon>Lophotrochozoa</taxon>
        <taxon>Mollusca</taxon>
        <taxon>Gastropoda</taxon>
        <taxon>Caenogastropoda</taxon>
        <taxon>Sorbeoconcha</taxon>
        <taxon>Cerithioidea</taxon>
        <taxon>Batillariidae</taxon>
        <taxon>Batillaria</taxon>
    </lineage>
</organism>
<sequence>MSIFSLGTCVVMWNRKCCLSYSHAPSHIIGKERKITTARQARTVEISSSSQLGTEPLKSQLPKQEQLSSWLNDNQLDNMNASMSQPNPLRGYLVSHGHGY</sequence>
<gene>
    <name evidence="2" type="ORF">BaRGS_00014823</name>
</gene>
<protein>
    <submittedName>
        <fullName evidence="2">Uncharacterized protein</fullName>
    </submittedName>
</protein>
<evidence type="ECO:0000256" key="1">
    <source>
        <dbReference type="SAM" id="MobiDB-lite"/>
    </source>
</evidence>
<evidence type="ECO:0000313" key="2">
    <source>
        <dbReference type="EMBL" id="KAK7493941.1"/>
    </source>
</evidence>
<dbReference type="EMBL" id="JACVVK020000088">
    <property type="protein sequence ID" value="KAK7493941.1"/>
    <property type="molecule type" value="Genomic_DNA"/>
</dbReference>
<dbReference type="AlphaFoldDB" id="A0ABD0L3U5"/>
<evidence type="ECO:0000313" key="3">
    <source>
        <dbReference type="Proteomes" id="UP001519460"/>
    </source>
</evidence>
<comment type="caution">
    <text evidence="2">The sequence shown here is derived from an EMBL/GenBank/DDBJ whole genome shotgun (WGS) entry which is preliminary data.</text>
</comment>
<feature type="region of interest" description="Disordered" evidence="1">
    <location>
        <begin position="40"/>
        <end position="64"/>
    </location>
</feature>
<keyword evidence="3" id="KW-1185">Reference proteome</keyword>
<accession>A0ABD0L3U5</accession>
<feature type="region of interest" description="Disordered" evidence="1">
    <location>
        <begin position="76"/>
        <end position="100"/>
    </location>
</feature>
<feature type="compositionally biased region" description="Polar residues" evidence="1">
    <location>
        <begin position="76"/>
        <end position="87"/>
    </location>
</feature>